<name>A0A2N1NYF7_9GLOM</name>
<dbReference type="AlphaFoldDB" id="A0A2N1NYF7"/>
<evidence type="ECO:0000256" key="1">
    <source>
        <dbReference type="ARBA" id="ARBA00004340"/>
    </source>
</evidence>
<accession>A0A2N1NYF7</accession>
<proteinExistence type="predicted"/>
<comment type="caution">
    <text evidence="6">The sequence shown here is derived from an EMBL/GenBank/DDBJ whole genome shotgun (WGS) entry which is preliminary data.</text>
</comment>
<dbReference type="VEuPathDB" id="FungiDB:FUN_019035"/>
<evidence type="ECO:0000313" key="6">
    <source>
        <dbReference type="EMBL" id="PKK78947.1"/>
    </source>
</evidence>
<keyword evidence="3" id="KW-0964">Secreted</keyword>
<dbReference type="VEuPathDB" id="FungiDB:RhiirA1_437379"/>
<comment type="subcellular location">
    <subcellularLocation>
        <location evidence="1">Host cell</location>
    </subcellularLocation>
    <subcellularLocation>
        <location evidence="2">Secreted</location>
    </subcellularLocation>
</comment>
<evidence type="ECO:0000256" key="4">
    <source>
        <dbReference type="SAM" id="MobiDB-lite"/>
    </source>
</evidence>
<dbReference type="InterPro" id="IPR045379">
    <property type="entry name" value="Crinkler_N"/>
</dbReference>
<evidence type="ECO:0000259" key="5">
    <source>
        <dbReference type="Pfam" id="PF20147"/>
    </source>
</evidence>
<dbReference type="VEuPathDB" id="FungiDB:RhiirFUN_015506"/>
<reference evidence="6 7" key="1">
    <citation type="submission" date="2016-04" db="EMBL/GenBank/DDBJ databases">
        <title>Genome analyses suggest a sexual origin of heterokaryosis in a supposedly ancient asexual fungus.</title>
        <authorList>
            <person name="Ropars J."/>
            <person name="Sedzielewska K."/>
            <person name="Noel J."/>
            <person name="Charron P."/>
            <person name="Farinelli L."/>
            <person name="Marton T."/>
            <person name="Kruger M."/>
            <person name="Pelin A."/>
            <person name="Brachmann A."/>
            <person name="Corradi N."/>
        </authorList>
    </citation>
    <scope>NUCLEOTIDE SEQUENCE [LARGE SCALE GENOMIC DNA]</scope>
    <source>
        <strain evidence="6 7">C2</strain>
    </source>
</reference>
<organism evidence="6 7">
    <name type="scientific">Rhizophagus irregularis</name>
    <dbReference type="NCBI Taxonomy" id="588596"/>
    <lineage>
        <taxon>Eukaryota</taxon>
        <taxon>Fungi</taxon>
        <taxon>Fungi incertae sedis</taxon>
        <taxon>Mucoromycota</taxon>
        <taxon>Glomeromycotina</taxon>
        <taxon>Glomeromycetes</taxon>
        <taxon>Glomerales</taxon>
        <taxon>Glomeraceae</taxon>
        <taxon>Rhizophagus</taxon>
    </lineage>
</organism>
<dbReference type="EMBL" id="LLXL01000062">
    <property type="protein sequence ID" value="PKK78947.1"/>
    <property type="molecule type" value="Genomic_DNA"/>
</dbReference>
<gene>
    <name evidence="6" type="ORF">RhiirC2_728344</name>
</gene>
<feature type="domain" description="Crinkler effector protein N-terminal" evidence="5">
    <location>
        <begin position="3"/>
        <end position="96"/>
    </location>
</feature>
<feature type="non-terminal residue" evidence="6">
    <location>
        <position position="98"/>
    </location>
</feature>
<evidence type="ECO:0000313" key="7">
    <source>
        <dbReference type="Proteomes" id="UP000233469"/>
    </source>
</evidence>
<protein>
    <recommendedName>
        <fullName evidence="5">Crinkler effector protein N-terminal domain-containing protein</fullName>
    </recommendedName>
</protein>
<dbReference type="GO" id="GO:0043657">
    <property type="term" value="C:host cell"/>
    <property type="evidence" value="ECO:0007669"/>
    <property type="project" value="UniProtKB-SubCell"/>
</dbReference>
<reference evidence="6 7" key="2">
    <citation type="submission" date="2017-10" db="EMBL/GenBank/DDBJ databases">
        <title>Extensive intraspecific genome diversity in a model arbuscular mycorrhizal fungus.</title>
        <authorList>
            <person name="Chen E.C.H."/>
            <person name="Morin E."/>
            <person name="Baudet D."/>
            <person name="Noel J."/>
            <person name="Ndikumana S."/>
            <person name="Charron P."/>
            <person name="St-Onge C."/>
            <person name="Giorgi J."/>
            <person name="Grigoriev I.V."/>
            <person name="Roux C."/>
            <person name="Martin F.M."/>
            <person name="Corradi N."/>
        </authorList>
    </citation>
    <scope>NUCLEOTIDE SEQUENCE [LARGE SCALE GENOMIC DNA]</scope>
    <source>
        <strain evidence="6 7">C2</strain>
    </source>
</reference>
<dbReference type="Pfam" id="PF20147">
    <property type="entry name" value="Crinkler"/>
    <property type="match status" value="1"/>
</dbReference>
<dbReference type="GO" id="GO:0005576">
    <property type="term" value="C:extracellular region"/>
    <property type="evidence" value="ECO:0007669"/>
    <property type="project" value="UniProtKB-SubCell"/>
</dbReference>
<feature type="region of interest" description="Disordered" evidence="4">
    <location>
        <begin position="76"/>
        <end position="98"/>
    </location>
</feature>
<evidence type="ECO:0000256" key="2">
    <source>
        <dbReference type="ARBA" id="ARBA00004613"/>
    </source>
</evidence>
<dbReference type="Proteomes" id="UP000233469">
    <property type="component" value="Unassembled WGS sequence"/>
</dbReference>
<evidence type="ECO:0000256" key="3">
    <source>
        <dbReference type="ARBA" id="ARBA00022525"/>
    </source>
</evidence>
<sequence length="98" mass="11295">MQITLKCFVLGENLSNSFKVKIDTGDTVLDLKKLIFEKKKNDITSKYPSELKLWKVDIGKDDEEKRKILRNQSRYTSELEGTELSPDESISKSWHSTG</sequence>